<dbReference type="PATRIC" id="fig|1300349.4.peg.331"/>
<accession>A0A1A7BIA6</accession>
<evidence type="ECO:0000313" key="1">
    <source>
        <dbReference type="EMBL" id="OBV12204.1"/>
    </source>
</evidence>
<protein>
    <submittedName>
        <fullName evidence="1">Neutral zinc metallopeptidase</fullName>
    </submittedName>
</protein>
<dbReference type="EMBL" id="LZYB01000001">
    <property type="protein sequence ID" value="OBV12204.1"/>
    <property type="molecule type" value="Genomic_DNA"/>
</dbReference>
<dbReference type="InterPro" id="IPR010428">
    <property type="entry name" value="Zincin_1"/>
</dbReference>
<dbReference type="InterPro" id="IPR038555">
    <property type="entry name" value="Zincin_1_sf"/>
</dbReference>
<name>A0A1A7BIA6_9SPHN</name>
<dbReference type="STRING" id="1300349.I603_0335"/>
<evidence type="ECO:0000313" key="2">
    <source>
        <dbReference type="Proteomes" id="UP000092484"/>
    </source>
</evidence>
<gene>
    <name evidence="1" type="ORF">I603_0335</name>
</gene>
<dbReference type="Proteomes" id="UP000092484">
    <property type="component" value="Unassembled WGS sequence"/>
</dbReference>
<comment type="caution">
    <text evidence="1">The sequence shown here is derived from an EMBL/GenBank/DDBJ whole genome shotgun (WGS) entry which is preliminary data.</text>
</comment>
<proteinExistence type="predicted"/>
<dbReference type="Gene3D" id="3.30.2010.20">
    <property type="match status" value="1"/>
</dbReference>
<dbReference type="CDD" id="cd12952">
    <property type="entry name" value="MMP_ACEL2062"/>
    <property type="match status" value="1"/>
</dbReference>
<reference evidence="1 2" key="1">
    <citation type="submission" date="2016-06" db="EMBL/GenBank/DDBJ databases">
        <title>Genome sequence of Porphyrobacter dokdonensis DSW-74.</title>
        <authorList>
            <person name="Kim J.F."/>
            <person name="Song J.Y."/>
        </authorList>
    </citation>
    <scope>NUCLEOTIDE SEQUENCE [LARGE SCALE GENOMIC DNA]</scope>
    <source>
        <strain evidence="1 2">DSW-74</strain>
    </source>
</reference>
<dbReference type="SUPFAM" id="SSF55486">
    <property type="entry name" value="Metalloproteases ('zincins'), catalytic domain"/>
    <property type="match status" value="1"/>
</dbReference>
<dbReference type="AlphaFoldDB" id="A0A1A7BIA6"/>
<keyword evidence="2" id="KW-1185">Reference proteome</keyword>
<organism evidence="1 2">
    <name type="scientific">Erythrobacter dokdonensis DSW-74</name>
    <dbReference type="NCBI Taxonomy" id="1300349"/>
    <lineage>
        <taxon>Bacteria</taxon>
        <taxon>Pseudomonadati</taxon>
        <taxon>Pseudomonadota</taxon>
        <taxon>Alphaproteobacteria</taxon>
        <taxon>Sphingomonadales</taxon>
        <taxon>Erythrobacteraceae</taxon>
        <taxon>Erythrobacter/Porphyrobacter group</taxon>
        <taxon>Erythrobacter</taxon>
    </lineage>
</organism>
<sequence length="127" mass="14132">MTSPADFESAARAVLGRLPGAFREHLADVVLRIEEFASAEQLAAVGIEDRWELTGLYEGVALTEQSQWDHERMPPVISLFRQPLLAEMRETGVGFAELVRHVVIHEAGHHFGLSDEDMHALEDGVED</sequence>
<dbReference type="Pfam" id="PF06262">
    <property type="entry name" value="Zincin_1"/>
    <property type="match status" value="1"/>
</dbReference>